<keyword evidence="5" id="KW-0747">Spliceosome</keyword>
<dbReference type="GO" id="GO:0000974">
    <property type="term" value="C:Prp19 complex"/>
    <property type="evidence" value="ECO:0007669"/>
    <property type="project" value="TreeGrafter"/>
</dbReference>
<dbReference type="PANTHER" id="PTHR13296">
    <property type="entry name" value="BCAS2 PROTEIN"/>
    <property type="match status" value="1"/>
</dbReference>
<reference evidence="11" key="1">
    <citation type="submission" date="2022-11" db="UniProtKB">
        <authorList>
            <consortium name="WormBaseParasite"/>
        </authorList>
    </citation>
    <scope>IDENTIFICATION</scope>
</reference>
<dbReference type="Proteomes" id="UP000887540">
    <property type="component" value="Unplaced"/>
</dbReference>
<name>A0A914BVW6_9BILA</name>
<keyword evidence="10" id="KW-1185">Reference proteome</keyword>
<protein>
    <recommendedName>
        <fullName evidence="3">Pre-mRNA-splicing factor SPF27</fullName>
    </recommendedName>
</protein>
<keyword evidence="9" id="KW-0812">Transmembrane</keyword>
<evidence type="ECO:0000256" key="3">
    <source>
        <dbReference type="ARBA" id="ARBA00014158"/>
    </source>
</evidence>
<feature type="transmembrane region" description="Helical" evidence="9">
    <location>
        <begin position="420"/>
        <end position="449"/>
    </location>
</feature>
<evidence type="ECO:0000256" key="2">
    <source>
        <dbReference type="ARBA" id="ARBA00010788"/>
    </source>
</evidence>
<evidence type="ECO:0000256" key="8">
    <source>
        <dbReference type="SAM" id="MobiDB-lite"/>
    </source>
</evidence>
<keyword evidence="9" id="KW-1133">Transmembrane helix</keyword>
<keyword evidence="7" id="KW-0539">Nucleus</keyword>
<feature type="transmembrane region" description="Helical" evidence="9">
    <location>
        <begin position="287"/>
        <end position="308"/>
    </location>
</feature>
<feature type="transmembrane region" description="Helical" evidence="9">
    <location>
        <begin position="503"/>
        <end position="525"/>
    </location>
</feature>
<evidence type="ECO:0000256" key="6">
    <source>
        <dbReference type="ARBA" id="ARBA00023187"/>
    </source>
</evidence>
<dbReference type="GO" id="GO:0071011">
    <property type="term" value="C:precatalytic spliceosome"/>
    <property type="evidence" value="ECO:0007669"/>
    <property type="project" value="TreeGrafter"/>
</dbReference>
<dbReference type="Pfam" id="PF05700">
    <property type="entry name" value="BCAS2"/>
    <property type="match status" value="1"/>
</dbReference>
<sequence length="635" mass="72994">MDSKGMLALPSTASSMATSNDPQHLVDALPYLDNEPSAEDRQMALQLIEVECRTFRPTKDYLARLSKPNFDVFLTPCLIEEYKRIGNKQEMDKLDMSRYEMPSPANTSRSTDKKAWIKALDNGKAQLEHLHLRNMNVEIMDEYASESCLQFNKLLEQTHKKEEAENFQIRTEVLETHVRRKRSQLEGGDKLKQLGQGWVEHVTKNYKMELANLDLERQINNLAKKLKVDPGVIESDFSIPRPNVYQERQRKEISDEFRFLEERRAFSQKDDLHKRTSVRFPLRYRQYLFATLAILQIVVSIGMFIFAITRYSRLFTQNAHSDMLFDFVKAENFVDTNQEGAEIIAIKLGSGLFLPAIFQLISGIVVLGSVYKKPPPTYLLVLCILLTIFSIVLWIEPLVLATLELNLRHIQFLSDETNIAYFRLMIVLTVLLAIDVLIVASMLLIYATAQFTHFRTIYNSIMDLHINIVTLIIATIALVLSIYSLANSMTDANKWRNSSRNTLALYGIGLRESILTSYIFLGSLFSMLVSAMRLQTFRFSTFFIQGLSLFMLISNLLNSDRITSVTHNVRVMLNVGTAEPFTGEILLLLYVFVLLLAIAILVQLFTTTFNIFKHFLDNYETPRKLSYPEYQRSAL</sequence>
<keyword evidence="4" id="KW-0507">mRNA processing</keyword>
<dbReference type="AlphaFoldDB" id="A0A914BVW6"/>
<evidence type="ECO:0000256" key="1">
    <source>
        <dbReference type="ARBA" id="ARBA00004123"/>
    </source>
</evidence>
<comment type="subcellular location">
    <subcellularLocation>
        <location evidence="1">Nucleus</location>
    </subcellularLocation>
</comment>
<evidence type="ECO:0000256" key="9">
    <source>
        <dbReference type="SAM" id="Phobius"/>
    </source>
</evidence>
<feature type="transmembrane region" description="Helical" evidence="9">
    <location>
        <begin position="378"/>
        <end position="400"/>
    </location>
</feature>
<proteinExistence type="inferred from homology"/>
<feature type="transmembrane region" description="Helical" evidence="9">
    <location>
        <begin position="585"/>
        <end position="605"/>
    </location>
</feature>
<feature type="region of interest" description="Disordered" evidence="8">
    <location>
        <begin position="1"/>
        <end position="21"/>
    </location>
</feature>
<evidence type="ECO:0000313" key="11">
    <source>
        <dbReference type="WBParaSite" id="ACRNAN_Path_1121.g4332.t2"/>
    </source>
</evidence>
<dbReference type="InterPro" id="IPR008409">
    <property type="entry name" value="SPF27"/>
</dbReference>
<evidence type="ECO:0000313" key="10">
    <source>
        <dbReference type="Proteomes" id="UP000887540"/>
    </source>
</evidence>
<keyword evidence="9" id="KW-0472">Membrane</keyword>
<dbReference type="GO" id="GO:0008380">
    <property type="term" value="P:RNA splicing"/>
    <property type="evidence" value="ECO:0007669"/>
    <property type="project" value="UniProtKB-KW"/>
</dbReference>
<dbReference type="GO" id="GO:0071013">
    <property type="term" value="C:catalytic step 2 spliceosome"/>
    <property type="evidence" value="ECO:0007669"/>
    <property type="project" value="TreeGrafter"/>
</dbReference>
<keyword evidence="6" id="KW-0508">mRNA splicing</keyword>
<feature type="transmembrane region" description="Helical" evidence="9">
    <location>
        <begin position="537"/>
        <end position="557"/>
    </location>
</feature>
<feature type="transmembrane region" description="Helical" evidence="9">
    <location>
        <begin position="352"/>
        <end position="371"/>
    </location>
</feature>
<evidence type="ECO:0000256" key="5">
    <source>
        <dbReference type="ARBA" id="ARBA00022728"/>
    </source>
</evidence>
<organism evidence="10 11">
    <name type="scientific">Acrobeloides nanus</name>
    <dbReference type="NCBI Taxonomy" id="290746"/>
    <lineage>
        <taxon>Eukaryota</taxon>
        <taxon>Metazoa</taxon>
        <taxon>Ecdysozoa</taxon>
        <taxon>Nematoda</taxon>
        <taxon>Chromadorea</taxon>
        <taxon>Rhabditida</taxon>
        <taxon>Tylenchina</taxon>
        <taxon>Cephalobomorpha</taxon>
        <taxon>Cephaloboidea</taxon>
        <taxon>Cephalobidae</taxon>
        <taxon>Acrobeloides</taxon>
    </lineage>
</organism>
<comment type="similarity">
    <text evidence="2">Belongs to the SPF27 family.</text>
</comment>
<dbReference type="PANTHER" id="PTHR13296:SF0">
    <property type="entry name" value="PRE-MRNA-SPLICING FACTOR SPF27"/>
    <property type="match status" value="1"/>
</dbReference>
<dbReference type="GO" id="GO:0006397">
    <property type="term" value="P:mRNA processing"/>
    <property type="evidence" value="ECO:0007669"/>
    <property type="project" value="UniProtKB-KW"/>
</dbReference>
<feature type="compositionally biased region" description="Polar residues" evidence="8">
    <location>
        <begin position="11"/>
        <end position="21"/>
    </location>
</feature>
<dbReference type="WBParaSite" id="ACRNAN_Path_1121.g4332.t2">
    <property type="protein sequence ID" value="ACRNAN_Path_1121.g4332.t2"/>
    <property type="gene ID" value="ACRNAN_Path_1121.g4332"/>
</dbReference>
<feature type="transmembrane region" description="Helical" evidence="9">
    <location>
        <begin position="461"/>
        <end position="483"/>
    </location>
</feature>
<evidence type="ECO:0000256" key="4">
    <source>
        <dbReference type="ARBA" id="ARBA00022664"/>
    </source>
</evidence>
<accession>A0A914BVW6</accession>
<evidence type="ECO:0000256" key="7">
    <source>
        <dbReference type="ARBA" id="ARBA00023242"/>
    </source>
</evidence>